<name>A0A6B8M3F0_9HYPH</name>
<dbReference type="KEGG" id="mpar:F7D14_04950"/>
<proteinExistence type="predicted"/>
<evidence type="ECO:0000313" key="2">
    <source>
        <dbReference type="Proteomes" id="UP000422569"/>
    </source>
</evidence>
<evidence type="ECO:0000313" key="1">
    <source>
        <dbReference type="EMBL" id="QGM96886.1"/>
    </source>
</evidence>
<evidence type="ECO:0008006" key="3">
    <source>
        <dbReference type="Google" id="ProtNLM"/>
    </source>
</evidence>
<dbReference type="RefSeq" id="WP_016919960.1">
    <property type="nucleotide sequence ID" value="NZ_CP044331.1"/>
</dbReference>
<dbReference type="Proteomes" id="UP000422569">
    <property type="component" value="Chromosome"/>
</dbReference>
<reference evidence="1 2" key="1">
    <citation type="submission" date="2019-09" db="EMBL/GenBank/DDBJ databases">
        <title>Isolation and complete genome sequencing of Methylocystis species.</title>
        <authorList>
            <person name="Rumah B.L."/>
            <person name="Stead C.E."/>
            <person name="Stevens B.C."/>
            <person name="Minton N.P."/>
            <person name="Grosse-Honebrink A."/>
            <person name="Zhang Y."/>
        </authorList>
    </citation>
    <scope>NUCLEOTIDE SEQUENCE [LARGE SCALE GENOMIC DNA]</scope>
    <source>
        <strain evidence="1 2">BRCS2</strain>
    </source>
</reference>
<dbReference type="AlphaFoldDB" id="A0A6B8M3F0"/>
<dbReference type="EMBL" id="CP044331">
    <property type="protein sequence ID" value="QGM96886.1"/>
    <property type="molecule type" value="Genomic_DNA"/>
</dbReference>
<keyword evidence="2" id="KW-1185">Reference proteome</keyword>
<organism evidence="1 2">
    <name type="scientific">Methylocystis parvus</name>
    <dbReference type="NCBI Taxonomy" id="134"/>
    <lineage>
        <taxon>Bacteria</taxon>
        <taxon>Pseudomonadati</taxon>
        <taxon>Pseudomonadota</taxon>
        <taxon>Alphaproteobacteria</taxon>
        <taxon>Hyphomicrobiales</taxon>
        <taxon>Methylocystaceae</taxon>
        <taxon>Methylocystis</taxon>
    </lineage>
</organism>
<gene>
    <name evidence="1" type="ORF">F7D14_04950</name>
</gene>
<accession>A0A6B8M3F0</accession>
<protein>
    <recommendedName>
        <fullName evidence="3">DUF2946 domain-containing protein</fullName>
    </recommendedName>
</protein>
<sequence length="139" mass="14116">MSQLRDISGKIRAAIAIVAVWALMFNVAASNAAIANPANLVFKNNAQASAGLFACFKRHVTQRADAAGGKAPGSNHAGKHRCPCCLAASAAAAVLPERVAAAAGRIPVPKPVHYFVAGGAAPKNNSSRYAHGARAPPPA</sequence>